<keyword evidence="3" id="KW-1185">Reference proteome</keyword>
<sequence>MRRIHLFIFVLFFALSAKVSMAQQGTSEFQINYAPTLPLGEVTDFTGSFSFRGFSADYSYRIKKHFSVGFGTGVSTYYENVPGIASEQIVENGKIVTITGKRFNYTNSIPFLATGTYFLEPEGQIQPYLGLGIGGYYVMKWAELGMYSLRDNNFVFGLAPRAGVQMPLSYGVSMNLGAQYNATFGESPFSSLDFRVGLAWKF</sequence>
<evidence type="ECO:0000313" key="3">
    <source>
        <dbReference type="Proteomes" id="UP000619457"/>
    </source>
</evidence>
<dbReference type="RefSeq" id="WP_083923315.1">
    <property type="nucleotide sequence ID" value="NZ_BMWX01000004.1"/>
</dbReference>
<protein>
    <recommendedName>
        <fullName evidence="4">Outer membrane protein beta-barrel domain-containing protein</fullName>
    </recommendedName>
</protein>
<name>A0A918UTJ7_9BACT</name>
<keyword evidence="1" id="KW-0732">Signal</keyword>
<feature type="chain" id="PRO_5037460405" description="Outer membrane protein beta-barrel domain-containing protein" evidence="1">
    <location>
        <begin position="23"/>
        <end position="202"/>
    </location>
</feature>
<dbReference type="AlphaFoldDB" id="A0A918UTJ7"/>
<organism evidence="2 3">
    <name type="scientific">Echinicola pacifica</name>
    <dbReference type="NCBI Taxonomy" id="346377"/>
    <lineage>
        <taxon>Bacteria</taxon>
        <taxon>Pseudomonadati</taxon>
        <taxon>Bacteroidota</taxon>
        <taxon>Cytophagia</taxon>
        <taxon>Cytophagales</taxon>
        <taxon>Cyclobacteriaceae</taxon>
        <taxon>Echinicola</taxon>
    </lineage>
</organism>
<evidence type="ECO:0000313" key="2">
    <source>
        <dbReference type="EMBL" id="GGZ32858.1"/>
    </source>
</evidence>
<reference evidence="2" key="1">
    <citation type="journal article" date="2014" name="Int. J. Syst. Evol. Microbiol.">
        <title>Complete genome sequence of Corynebacterium casei LMG S-19264T (=DSM 44701T), isolated from a smear-ripened cheese.</title>
        <authorList>
            <consortium name="US DOE Joint Genome Institute (JGI-PGF)"/>
            <person name="Walter F."/>
            <person name="Albersmeier A."/>
            <person name="Kalinowski J."/>
            <person name="Ruckert C."/>
        </authorList>
    </citation>
    <scope>NUCLEOTIDE SEQUENCE</scope>
    <source>
        <strain evidence="2">KCTC 12368</strain>
    </source>
</reference>
<dbReference type="Gene3D" id="2.40.160.20">
    <property type="match status" value="1"/>
</dbReference>
<dbReference type="Proteomes" id="UP000619457">
    <property type="component" value="Unassembled WGS sequence"/>
</dbReference>
<dbReference type="InterPro" id="IPR011250">
    <property type="entry name" value="OMP/PagP_B-barrel"/>
</dbReference>
<gene>
    <name evidence="2" type="ORF">GCM10007049_28100</name>
</gene>
<evidence type="ECO:0000256" key="1">
    <source>
        <dbReference type="SAM" id="SignalP"/>
    </source>
</evidence>
<comment type="caution">
    <text evidence="2">The sequence shown here is derived from an EMBL/GenBank/DDBJ whole genome shotgun (WGS) entry which is preliminary data.</text>
</comment>
<dbReference type="EMBL" id="BMWX01000004">
    <property type="protein sequence ID" value="GGZ32858.1"/>
    <property type="molecule type" value="Genomic_DNA"/>
</dbReference>
<dbReference type="SUPFAM" id="SSF56925">
    <property type="entry name" value="OMPA-like"/>
    <property type="match status" value="1"/>
</dbReference>
<reference evidence="2" key="2">
    <citation type="submission" date="2020-09" db="EMBL/GenBank/DDBJ databases">
        <authorList>
            <person name="Sun Q."/>
            <person name="Kim S."/>
        </authorList>
    </citation>
    <scope>NUCLEOTIDE SEQUENCE</scope>
    <source>
        <strain evidence="2">KCTC 12368</strain>
    </source>
</reference>
<evidence type="ECO:0008006" key="4">
    <source>
        <dbReference type="Google" id="ProtNLM"/>
    </source>
</evidence>
<proteinExistence type="predicted"/>
<feature type="signal peptide" evidence="1">
    <location>
        <begin position="1"/>
        <end position="22"/>
    </location>
</feature>
<accession>A0A918UTJ7</accession>